<dbReference type="SMART" id="SM00418">
    <property type="entry name" value="HTH_ARSR"/>
    <property type="match status" value="1"/>
</dbReference>
<accession>A0A1E5C672</accession>
<evidence type="ECO:0000256" key="2">
    <source>
        <dbReference type="ARBA" id="ARBA00023125"/>
    </source>
</evidence>
<evidence type="ECO:0000256" key="1">
    <source>
        <dbReference type="ARBA" id="ARBA00023015"/>
    </source>
</evidence>
<dbReference type="Proteomes" id="UP000095039">
    <property type="component" value="Unassembled WGS sequence"/>
</dbReference>
<dbReference type="PRINTS" id="PR00778">
    <property type="entry name" value="HTHARSR"/>
</dbReference>
<dbReference type="EMBL" id="AJWN02000057">
    <property type="protein sequence ID" value="OEE60965.1"/>
    <property type="molecule type" value="Genomic_DNA"/>
</dbReference>
<dbReference type="InterPro" id="IPR036390">
    <property type="entry name" value="WH_DNA-bd_sf"/>
</dbReference>
<dbReference type="PANTHER" id="PTHR43132">
    <property type="entry name" value="ARSENICAL RESISTANCE OPERON REPRESSOR ARSR-RELATED"/>
    <property type="match status" value="1"/>
</dbReference>
<dbReference type="CDD" id="cd00090">
    <property type="entry name" value="HTH_ARSR"/>
    <property type="match status" value="1"/>
</dbReference>
<dbReference type="GO" id="GO:0003677">
    <property type="term" value="F:DNA binding"/>
    <property type="evidence" value="ECO:0007669"/>
    <property type="project" value="UniProtKB-KW"/>
</dbReference>
<dbReference type="Gene3D" id="1.10.10.10">
    <property type="entry name" value="Winged helix-like DNA-binding domain superfamily/Winged helix DNA-binding domain"/>
    <property type="match status" value="1"/>
</dbReference>
<dbReference type="InterPro" id="IPR001845">
    <property type="entry name" value="HTH_ArsR_DNA-bd_dom"/>
</dbReference>
<dbReference type="GO" id="GO:0003700">
    <property type="term" value="F:DNA-binding transcription factor activity"/>
    <property type="evidence" value="ECO:0007669"/>
    <property type="project" value="InterPro"/>
</dbReference>
<sequence length="116" mass="12751">MAQEFLDEATEAAKVLRILSHPERLMVLCQLREGERNVSHLLQNSALSQSAFSQHLTVLRQAGLVATRKSSQSVFYRIDDPRVENLINAIQGAWCGEQGSVTQGGMSTQGVQTIVV</sequence>
<evidence type="ECO:0000313" key="6">
    <source>
        <dbReference type="Proteomes" id="UP000095039"/>
    </source>
</evidence>
<dbReference type="PANTHER" id="PTHR43132:SF2">
    <property type="entry name" value="ARSENICAL RESISTANCE OPERON REPRESSOR ARSR-RELATED"/>
    <property type="match status" value="1"/>
</dbReference>
<dbReference type="NCBIfam" id="NF033788">
    <property type="entry name" value="HTH_metalloreg"/>
    <property type="match status" value="1"/>
</dbReference>
<dbReference type="InterPro" id="IPR011991">
    <property type="entry name" value="ArsR-like_HTH"/>
</dbReference>
<keyword evidence="1" id="KW-0805">Transcription regulation</keyword>
<keyword evidence="6" id="KW-1185">Reference proteome</keyword>
<reference evidence="5 6" key="1">
    <citation type="journal article" date="2012" name="Science">
        <title>Ecological populations of bacteria act as socially cohesive units of antibiotic production and resistance.</title>
        <authorList>
            <person name="Cordero O.X."/>
            <person name="Wildschutte H."/>
            <person name="Kirkup B."/>
            <person name="Proehl S."/>
            <person name="Ngo L."/>
            <person name="Hussain F."/>
            <person name="Le Roux F."/>
            <person name="Mincer T."/>
            <person name="Polz M.F."/>
        </authorList>
    </citation>
    <scope>NUCLEOTIDE SEQUENCE [LARGE SCALE GENOMIC DNA]</scope>
    <source>
        <strain evidence="5 6">FF-454</strain>
    </source>
</reference>
<dbReference type="RefSeq" id="WP_016960067.1">
    <property type="nucleotide sequence ID" value="NZ_AJWN02000057.1"/>
</dbReference>
<dbReference type="AlphaFoldDB" id="A0A1E5C672"/>
<feature type="domain" description="HTH arsR-type" evidence="4">
    <location>
        <begin position="6"/>
        <end position="98"/>
    </location>
</feature>
<dbReference type="PROSITE" id="PS50987">
    <property type="entry name" value="HTH_ARSR_2"/>
    <property type="match status" value="1"/>
</dbReference>
<gene>
    <name evidence="5" type="ORF">A1OK_21380</name>
</gene>
<evidence type="ECO:0000259" key="4">
    <source>
        <dbReference type="PROSITE" id="PS50987"/>
    </source>
</evidence>
<keyword evidence="3" id="KW-0804">Transcription</keyword>
<evidence type="ECO:0000313" key="5">
    <source>
        <dbReference type="EMBL" id="OEE60965.1"/>
    </source>
</evidence>
<dbReference type="InterPro" id="IPR036388">
    <property type="entry name" value="WH-like_DNA-bd_sf"/>
</dbReference>
<name>A0A1E5C672_9GAMM</name>
<protein>
    <submittedName>
        <fullName evidence="5">Transcriptional regulator</fullName>
    </submittedName>
</protein>
<organism evidence="5 6">
    <name type="scientific">Enterovibrio norvegicus FF-454</name>
    <dbReference type="NCBI Taxonomy" id="1185651"/>
    <lineage>
        <taxon>Bacteria</taxon>
        <taxon>Pseudomonadati</taxon>
        <taxon>Pseudomonadota</taxon>
        <taxon>Gammaproteobacteria</taxon>
        <taxon>Vibrionales</taxon>
        <taxon>Vibrionaceae</taxon>
        <taxon>Enterovibrio</taxon>
    </lineage>
</organism>
<dbReference type="InterPro" id="IPR051011">
    <property type="entry name" value="Metal_resp_trans_reg"/>
</dbReference>
<dbReference type="SUPFAM" id="SSF46785">
    <property type="entry name" value="Winged helix' DNA-binding domain"/>
    <property type="match status" value="1"/>
</dbReference>
<evidence type="ECO:0000256" key="3">
    <source>
        <dbReference type="ARBA" id="ARBA00023163"/>
    </source>
</evidence>
<keyword evidence="2" id="KW-0238">DNA-binding</keyword>
<comment type="caution">
    <text evidence="5">The sequence shown here is derived from an EMBL/GenBank/DDBJ whole genome shotgun (WGS) entry which is preliminary data.</text>
</comment>
<dbReference type="Pfam" id="PF01022">
    <property type="entry name" value="HTH_5"/>
    <property type="match status" value="1"/>
</dbReference>
<proteinExistence type="predicted"/>